<dbReference type="InterPro" id="IPR010131">
    <property type="entry name" value="MdtP/NodT-like"/>
</dbReference>
<evidence type="ECO:0000256" key="3">
    <source>
        <dbReference type="SAM" id="MobiDB-lite"/>
    </source>
</evidence>
<dbReference type="PANTHER" id="PTHR30203:SF24">
    <property type="entry name" value="BLR4935 PROTEIN"/>
    <property type="match status" value="1"/>
</dbReference>
<dbReference type="RefSeq" id="WP_382416303.1">
    <property type="nucleotide sequence ID" value="NZ_AP031500.1"/>
</dbReference>
<evidence type="ECO:0000313" key="5">
    <source>
        <dbReference type="EMBL" id="MFC3155543.1"/>
    </source>
</evidence>
<keyword evidence="4" id="KW-0732">Signal</keyword>
<evidence type="ECO:0000313" key="6">
    <source>
        <dbReference type="Proteomes" id="UP001595548"/>
    </source>
</evidence>
<protein>
    <submittedName>
        <fullName evidence="5">TolC family protein</fullName>
    </submittedName>
</protein>
<evidence type="ECO:0000256" key="2">
    <source>
        <dbReference type="SAM" id="Coils"/>
    </source>
</evidence>
<dbReference type="PANTHER" id="PTHR30203">
    <property type="entry name" value="OUTER MEMBRANE CATION EFFLUX PROTEIN"/>
    <property type="match status" value="1"/>
</dbReference>
<proteinExistence type="inferred from homology"/>
<dbReference type="EMBL" id="JBHRTL010000006">
    <property type="protein sequence ID" value="MFC3155543.1"/>
    <property type="molecule type" value="Genomic_DNA"/>
</dbReference>
<comment type="caution">
    <text evidence="5">The sequence shown here is derived from an EMBL/GenBank/DDBJ whole genome shotgun (WGS) entry which is preliminary data.</text>
</comment>
<keyword evidence="6" id="KW-1185">Reference proteome</keyword>
<organism evidence="5 6">
    <name type="scientific">Gilvimarinus japonicus</name>
    <dbReference type="NCBI Taxonomy" id="1796469"/>
    <lineage>
        <taxon>Bacteria</taxon>
        <taxon>Pseudomonadati</taxon>
        <taxon>Pseudomonadota</taxon>
        <taxon>Gammaproteobacteria</taxon>
        <taxon>Cellvibrionales</taxon>
        <taxon>Cellvibrionaceae</taxon>
        <taxon>Gilvimarinus</taxon>
    </lineage>
</organism>
<dbReference type="Gene3D" id="1.20.1600.10">
    <property type="entry name" value="Outer membrane efflux proteins (OEP)"/>
    <property type="match status" value="1"/>
</dbReference>
<comment type="similarity">
    <text evidence="1">Belongs to the outer membrane factor (OMF) (TC 1.B.17) family.</text>
</comment>
<accession>A0ABV7HRY9</accession>
<feature type="chain" id="PRO_5046909608" evidence="4">
    <location>
        <begin position="21"/>
        <end position="426"/>
    </location>
</feature>
<feature type="signal peptide" evidence="4">
    <location>
        <begin position="1"/>
        <end position="20"/>
    </location>
</feature>
<sequence length="426" mass="47565">MKFYTALLWVLMACSATASASALTFEQVWQKVVEHHPLITAANNRLEAAEFNRRSAGLRPNPRLVFEAENFYGSGEYERAGQAETAFMAEQTFERGGKREARSRLSSHNKTGQQLESRRQLRLLRQEVRRRFNQVLLAQERLRLTETQQEIATNNTQTVARLHEAGAATSDDLARARVQLQSIELALTRARQQQLSASQQLAAQWGDMFNAEVIVAAGPLLFMREELTVDQVLAPLDIGIDQKIAEQKIRAQQAEVNLEKANATVDVTLAAGVRRFSATDEYAFTVGASVPLQIFNNNQADIDSAYAQMRAAQSDADYLKRKISAEVLAAFRRWQQANQALSTLEVEILPAAKNVLSATRKAYERGSYSYLQVLDAQNSLLQAERQRLELRADAADAMTILERFIEPLAPIDSLSVTSVAPQEITP</sequence>
<evidence type="ECO:0000256" key="4">
    <source>
        <dbReference type="SAM" id="SignalP"/>
    </source>
</evidence>
<keyword evidence="2" id="KW-0175">Coiled coil</keyword>
<feature type="region of interest" description="Disordered" evidence="3">
    <location>
        <begin position="96"/>
        <end position="117"/>
    </location>
</feature>
<dbReference type="Proteomes" id="UP001595548">
    <property type="component" value="Unassembled WGS sequence"/>
</dbReference>
<reference evidence="6" key="1">
    <citation type="journal article" date="2019" name="Int. J. Syst. Evol. Microbiol.">
        <title>The Global Catalogue of Microorganisms (GCM) 10K type strain sequencing project: providing services to taxonomists for standard genome sequencing and annotation.</title>
        <authorList>
            <consortium name="The Broad Institute Genomics Platform"/>
            <consortium name="The Broad Institute Genome Sequencing Center for Infectious Disease"/>
            <person name="Wu L."/>
            <person name="Ma J."/>
        </authorList>
    </citation>
    <scope>NUCLEOTIDE SEQUENCE [LARGE SCALE GENOMIC DNA]</scope>
    <source>
        <strain evidence="6">KCTC 52141</strain>
    </source>
</reference>
<evidence type="ECO:0000256" key="1">
    <source>
        <dbReference type="ARBA" id="ARBA00007613"/>
    </source>
</evidence>
<dbReference type="Pfam" id="PF02321">
    <property type="entry name" value="OEP"/>
    <property type="match status" value="2"/>
</dbReference>
<name>A0ABV7HRY9_9GAMM</name>
<dbReference type="InterPro" id="IPR003423">
    <property type="entry name" value="OMP_efflux"/>
</dbReference>
<gene>
    <name evidence="5" type="ORF">ACFOEB_10065</name>
</gene>
<dbReference type="SUPFAM" id="SSF56954">
    <property type="entry name" value="Outer membrane efflux proteins (OEP)"/>
    <property type="match status" value="1"/>
</dbReference>
<feature type="coiled-coil region" evidence="2">
    <location>
        <begin position="371"/>
        <end position="398"/>
    </location>
</feature>